<dbReference type="Pfam" id="PF25316">
    <property type="entry name" value="TAF2_3rd"/>
    <property type="match status" value="1"/>
</dbReference>
<dbReference type="InterPro" id="IPR027268">
    <property type="entry name" value="Peptidase_M4/M1_CTD_sf"/>
</dbReference>
<accession>A0A2A2KF27</accession>
<dbReference type="EMBL" id="LIAE01008774">
    <property type="protein sequence ID" value="PAV72478.1"/>
    <property type="molecule type" value="Genomic_DNA"/>
</dbReference>
<dbReference type="OrthoDB" id="308861at2759"/>
<keyword evidence="11" id="KW-1185">Reference proteome</keyword>
<dbReference type="SUPFAM" id="SSF63737">
    <property type="entry name" value="Leukotriene A4 hydrolase N-terminal domain"/>
    <property type="match status" value="1"/>
</dbReference>
<dbReference type="Gene3D" id="2.60.40.1730">
    <property type="entry name" value="tricorn interacting facor f3 domain"/>
    <property type="match status" value="1"/>
</dbReference>
<dbReference type="STRING" id="2018661.A0A2A2KF27"/>
<evidence type="ECO:0000256" key="6">
    <source>
        <dbReference type="ARBA" id="ARBA00023242"/>
    </source>
</evidence>
<evidence type="ECO:0000256" key="4">
    <source>
        <dbReference type="ARBA" id="ARBA00023015"/>
    </source>
</evidence>
<evidence type="ECO:0000256" key="1">
    <source>
        <dbReference type="ARBA" id="ARBA00004123"/>
    </source>
</evidence>
<dbReference type="GO" id="GO:0003682">
    <property type="term" value="F:chromatin binding"/>
    <property type="evidence" value="ECO:0007669"/>
    <property type="project" value="TreeGrafter"/>
</dbReference>
<comment type="subcellular location">
    <subcellularLocation>
        <location evidence="1">Nucleus</location>
    </subcellularLocation>
</comment>
<dbReference type="Pfam" id="PF01433">
    <property type="entry name" value="Peptidase_M1"/>
    <property type="match status" value="1"/>
</dbReference>
<dbReference type="AlphaFoldDB" id="A0A2A2KF27"/>
<sequence>MVNGAVNGHVPDQGGGQQQQRQAAIQEEPTTAPHIECADEIRVLTQVVIIDQIDFAAESFRVHTDLIIAPIVPNLTADTVSELKNPAIGEFSSKVYETYTEKDYQLLIMVPDSLREFVGEQQSIKVSIDVMVVKPKHSIQFSHATGMDGITEKGAHLFTYRSSYMSGTREWLPCRDSPDQLSLWRLKITCDVSHTAVASAELDVELSQELDVKVYHFQQSIPTAACSIGFAVGQFVPIAHPEVSEVTSFALPGLVSLVKHTTFPVGKIMEYFEELLSCRFPYPSYKLAFVDKSPDEVTVYAGLTLFSVNVLYHKKIIDAVQESRQLLAFGVAQQFFGSFITPSHWVDWWLVKSLARLITSFYIEKVFGTSEFLYQLKRTLQSVCDYEYQWGKASFCLYVVLRPRLTHSPRINLHFDPRNERTCSPLYADALAKKGHLVLRMLYKRLGHELFFQVLQKILTVAQQMSGRRDKPVCWTHLVISTESFFRTLMTVSGQEMRTFQDYWIYEGGHVVIEVSFQFNRKRNIIELEAKQDIEQGNGRMRYLGPLTVVVQELDGSFSHTVQIDSDISRSELQCHSKGRRQKKAGLDLF</sequence>
<dbReference type="GO" id="GO:0000976">
    <property type="term" value="F:transcription cis-regulatory region binding"/>
    <property type="evidence" value="ECO:0007669"/>
    <property type="project" value="TreeGrafter"/>
</dbReference>
<dbReference type="InterPro" id="IPR037813">
    <property type="entry name" value="TAF2"/>
</dbReference>
<gene>
    <name evidence="10" type="ORF">WR25_05891</name>
</gene>
<feature type="domain" description="Peptidase M1 membrane alanine aminopeptidase" evidence="8">
    <location>
        <begin position="267"/>
        <end position="467"/>
    </location>
</feature>
<dbReference type="InterPro" id="IPR042097">
    <property type="entry name" value="Aminopeptidase_N-like_N_sf"/>
</dbReference>
<evidence type="ECO:0000256" key="7">
    <source>
        <dbReference type="SAM" id="MobiDB-lite"/>
    </source>
</evidence>
<evidence type="ECO:0000259" key="8">
    <source>
        <dbReference type="Pfam" id="PF01433"/>
    </source>
</evidence>
<evidence type="ECO:0000259" key="9">
    <source>
        <dbReference type="Pfam" id="PF25316"/>
    </source>
</evidence>
<dbReference type="GO" id="GO:0008270">
    <property type="term" value="F:zinc ion binding"/>
    <property type="evidence" value="ECO:0007669"/>
    <property type="project" value="InterPro"/>
</dbReference>
<feature type="region of interest" description="Disordered" evidence="7">
    <location>
        <begin position="1"/>
        <end position="28"/>
    </location>
</feature>
<evidence type="ECO:0000313" key="11">
    <source>
        <dbReference type="Proteomes" id="UP000218231"/>
    </source>
</evidence>
<comment type="caution">
    <text evidence="10">The sequence shown here is derived from an EMBL/GenBank/DDBJ whole genome shotgun (WGS) entry which is preliminary data.</text>
</comment>
<keyword evidence="6" id="KW-0539">Nucleus</keyword>
<feature type="domain" description="Transcription initiation factor TFIID subunit 2 Ig-like" evidence="9">
    <location>
        <begin position="509"/>
        <end position="585"/>
    </location>
</feature>
<organism evidence="10 11">
    <name type="scientific">Diploscapter pachys</name>
    <dbReference type="NCBI Taxonomy" id="2018661"/>
    <lineage>
        <taxon>Eukaryota</taxon>
        <taxon>Metazoa</taxon>
        <taxon>Ecdysozoa</taxon>
        <taxon>Nematoda</taxon>
        <taxon>Chromadorea</taxon>
        <taxon>Rhabditida</taxon>
        <taxon>Rhabditina</taxon>
        <taxon>Rhabditomorpha</taxon>
        <taxon>Rhabditoidea</taxon>
        <taxon>Rhabditidae</taxon>
        <taxon>Diploscapter</taxon>
    </lineage>
</organism>
<keyword evidence="4" id="KW-0805">Transcription regulation</keyword>
<dbReference type="GO" id="GO:0016251">
    <property type="term" value="F:RNA polymerase II general transcription initiation factor activity"/>
    <property type="evidence" value="ECO:0007669"/>
    <property type="project" value="TreeGrafter"/>
</dbReference>
<reference evidence="10 11" key="1">
    <citation type="journal article" date="2017" name="Curr. Biol.">
        <title>Genome architecture and evolution of a unichromosomal asexual nematode.</title>
        <authorList>
            <person name="Fradin H."/>
            <person name="Zegar C."/>
            <person name="Gutwein M."/>
            <person name="Lucas J."/>
            <person name="Kovtun M."/>
            <person name="Corcoran D."/>
            <person name="Baugh L.R."/>
            <person name="Kiontke K."/>
            <person name="Gunsalus K."/>
            <person name="Fitch D.H."/>
            <person name="Piano F."/>
        </authorList>
    </citation>
    <scope>NUCLEOTIDE SEQUENCE [LARGE SCALE GENOMIC DNA]</scope>
    <source>
        <strain evidence="10">PF1309</strain>
    </source>
</reference>
<dbReference type="Gene3D" id="1.10.390.10">
    <property type="entry name" value="Neutral Protease Domain 2"/>
    <property type="match status" value="1"/>
</dbReference>
<evidence type="ECO:0000313" key="10">
    <source>
        <dbReference type="EMBL" id="PAV72478.1"/>
    </source>
</evidence>
<dbReference type="CDD" id="cd09839">
    <property type="entry name" value="M1_like_TAF2"/>
    <property type="match status" value="1"/>
</dbReference>
<dbReference type="GO" id="GO:0008237">
    <property type="term" value="F:metallopeptidase activity"/>
    <property type="evidence" value="ECO:0007669"/>
    <property type="project" value="InterPro"/>
</dbReference>
<dbReference type="GO" id="GO:0006367">
    <property type="term" value="P:transcription initiation at RNA polymerase II promoter"/>
    <property type="evidence" value="ECO:0007669"/>
    <property type="project" value="TreeGrafter"/>
</dbReference>
<dbReference type="PANTHER" id="PTHR15137">
    <property type="entry name" value="TRANSCRIPTION INITIATION FACTOR TFIID"/>
    <property type="match status" value="1"/>
</dbReference>
<evidence type="ECO:0000256" key="3">
    <source>
        <dbReference type="ARBA" id="ARBA00017363"/>
    </source>
</evidence>
<dbReference type="InterPro" id="IPR057345">
    <property type="entry name" value="Ig-like_TAF2"/>
</dbReference>
<proteinExistence type="inferred from homology"/>
<keyword evidence="5" id="KW-0804">Transcription</keyword>
<dbReference type="Proteomes" id="UP000218231">
    <property type="component" value="Unassembled WGS sequence"/>
</dbReference>
<dbReference type="GO" id="GO:0005669">
    <property type="term" value="C:transcription factor TFIID complex"/>
    <property type="evidence" value="ECO:0007669"/>
    <property type="project" value="InterPro"/>
</dbReference>
<dbReference type="InterPro" id="IPR014782">
    <property type="entry name" value="Peptidase_M1_dom"/>
</dbReference>
<evidence type="ECO:0000256" key="2">
    <source>
        <dbReference type="ARBA" id="ARBA00010937"/>
    </source>
</evidence>
<name>A0A2A2KF27_9BILA</name>
<evidence type="ECO:0000256" key="5">
    <source>
        <dbReference type="ARBA" id="ARBA00023163"/>
    </source>
</evidence>
<comment type="similarity">
    <text evidence="2">Belongs to the TAF2 family.</text>
</comment>
<protein>
    <recommendedName>
        <fullName evidence="3">Transcription initiation factor TFIID subunit 2</fullName>
    </recommendedName>
</protein>
<dbReference type="PANTHER" id="PTHR15137:SF9">
    <property type="entry name" value="TRANSCRIPTION INITIATION FACTOR TFIID SUBUNIT 2"/>
    <property type="match status" value="1"/>
</dbReference>
<dbReference type="SUPFAM" id="SSF55486">
    <property type="entry name" value="Metalloproteases ('zincins'), catalytic domain"/>
    <property type="match status" value="1"/>
</dbReference>